<reference evidence="6 8" key="2">
    <citation type="submission" date="2017-12" db="EMBL/GenBank/DDBJ databases">
        <title>Comparative Functional Genomics of Dry Heat Resistant strains isolated from the Viking Spacecraft.</title>
        <authorList>
            <person name="Seuylemezian A."/>
            <person name="Cooper K."/>
            <person name="Vaishampayan P."/>
        </authorList>
    </citation>
    <scope>NUCLEOTIDE SEQUENCE [LARGE SCALE GENOMIC DNA]</scope>
    <source>
        <strain evidence="6 8">ATCC 29669</strain>
    </source>
</reference>
<dbReference type="CDD" id="cd00367">
    <property type="entry name" value="PTS-HPr_like"/>
    <property type="match status" value="1"/>
</dbReference>
<dbReference type="AlphaFoldDB" id="A0A2N5GHU9"/>
<proteinExistence type="predicted"/>
<dbReference type="PANTHER" id="PTHR33705:SF2">
    <property type="entry name" value="PHOSPHOCARRIER PROTEIN NPR"/>
    <property type="match status" value="1"/>
</dbReference>
<dbReference type="Proteomes" id="UP000234951">
    <property type="component" value="Unassembled WGS sequence"/>
</dbReference>
<dbReference type="PANTHER" id="PTHR33705">
    <property type="entry name" value="PHOSPHOCARRIER PROTEIN HPR"/>
    <property type="match status" value="1"/>
</dbReference>
<evidence type="ECO:0000259" key="4">
    <source>
        <dbReference type="PROSITE" id="PS51350"/>
    </source>
</evidence>
<comment type="caution">
    <text evidence="5">The sequence shown here is derived from an EMBL/GenBank/DDBJ whole genome shotgun (WGS) entry which is preliminary data.</text>
</comment>
<dbReference type="GO" id="GO:0005737">
    <property type="term" value="C:cytoplasm"/>
    <property type="evidence" value="ECO:0007669"/>
    <property type="project" value="UniProtKB-SubCell"/>
</dbReference>
<dbReference type="InterPro" id="IPR000032">
    <property type="entry name" value="HPr-like"/>
</dbReference>
<evidence type="ECO:0000313" key="5">
    <source>
        <dbReference type="EMBL" id="PLR80353.1"/>
    </source>
</evidence>
<reference evidence="5 7" key="1">
    <citation type="submission" date="2017-11" db="EMBL/GenBank/DDBJ databases">
        <title>Comparitive Functional Genomics of Dry Heat Resistant strains isolated from the Viking Spacecraft.</title>
        <authorList>
            <person name="Seuylemezian A."/>
            <person name="Cooper K."/>
            <person name="Vaishampayan P."/>
        </authorList>
    </citation>
    <scope>NUCLEOTIDE SEQUENCE [LARGE SCALE GENOMIC DNA]</scope>
    <source>
        <strain evidence="5 7">M4.6</strain>
    </source>
</reference>
<organism evidence="5 7">
    <name type="scientific">Bacillus canaveralius</name>
    <dbReference type="NCBI Taxonomy" id="1403243"/>
    <lineage>
        <taxon>Bacteria</taxon>
        <taxon>Bacillati</taxon>
        <taxon>Bacillota</taxon>
        <taxon>Bacilli</taxon>
        <taxon>Bacillales</taxon>
        <taxon>Bacillaceae</taxon>
        <taxon>Bacillus</taxon>
    </lineage>
</organism>
<keyword evidence="8" id="KW-1185">Reference proteome</keyword>
<evidence type="ECO:0000256" key="3">
    <source>
        <dbReference type="ARBA" id="ARBA00022683"/>
    </source>
</evidence>
<dbReference type="PROSITE" id="PS51350">
    <property type="entry name" value="PTS_HPR_DOM"/>
    <property type="match status" value="1"/>
</dbReference>
<dbReference type="Proteomes" id="UP000235114">
    <property type="component" value="Unassembled WGS sequence"/>
</dbReference>
<name>A0A2N5GHU9_9BACI</name>
<sequence length="92" mass="10304">MIEKQFEIITTTGFARPATLLVSVACMFTSKIVLEYQGKSVDLKNSPKSIMDVMSLEIRPGAEFNIRAEGIDENQALQSVEDHLSKMKLIKE</sequence>
<protein>
    <submittedName>
        <fullName evidence="5">HPr family phosphocarrier protein</fullName>
    </submittedName>
</protein>
<dbReference type="EMBL" id="PGVD01000038">
    <property type="protein sequence ID" value="PLR95428.1"/>
    <property type="molecule type" value="Genomic_DNA"/>
</dbReference>
<dbReference type="Pfam" id="PF00381">
    <property type="entry name" value="PTS-HPr"/>
    <property type="match status" value="1"/>
</dbReference>
<dbReference type="SUPFAM" id="SSF55594">
    <property type="entry name" value="HPr-like"/>
    <property type="match status" value="1"/>
</dbReference>
<evidence type="ECO:0000313" key="7">
    <source>
        <dbReference type="Proteomes" id="UP000234951"/>
    </source>
</evidence>
<dbReference type="EMBL" id="PGVA01000054">
    <property type="protein sequence ID" value="PLR80353.1"/>
    <property type="molecule type" value="Genomic_DNA"/>
</dbReference>
<dbReference type="NCBIfam" id="TIGR01003">
    <property type="entry name" value="PTS_HPr_family"/>
    <property type="match status" value="1"/>
</dbReference>
<keyword evidence="3" id="KW-0598">Phosphotransferase system</keyword>
<dbReference type="RefSeq" id="WP_101578898.1">
    <property type="nucleotide sequence ID" value="NZ_PGVA01000054.1"/>
</dbReference>
<dbReference type="GO" id="GO:0009401">
    <property type="term" value="P:phosphoenolpyruvate-dependent sugar phosphotransferase system"/>
    <property type="evidence" value="ECO:0007669"/>
    <property type="project" value="UniProtKB-KW"/>
</dbReference>
<evidence type="ECO:0000256" key="1">
    <source>
        <dbReference type="ARBA" id="ARBA00004496"/>
    </source>
</evidence>
<evidence type="ECO:0000313" key="6">
    <source>
        <dbReference type="EMBL" id="PLR95428.1"/>
    </source>
</evidence>
<dbReference type="InterPro" id="IPR035895">
    <property type="entry name" value="HPr-like_sf"/>
</dbReference>
<dbReference type="PRINTS" id="PR00107">
    <property type="entry name" value="PHOSPHOCPHPR"/>
</dbReference>
<accession>A0A2N5GHU9</accession>
<evidence type="ECO:0000256" key="2">
    <source>
        <dbReference type="ARBA" id="ARBA00022490"/>
    </source>
</evidence>
<gene>
    <name evidence="5" type="ORF">CU635_18750</name>
    <name evidence="6" type="ORF">CVD25_14485</name>
</gene>
<dbReference type="InterPro" id="IPR050399">
    <property type="entry name" value="HPr"/>
</dbReference>
<comment type="subcellular location">
    <subcellularLocation>
        <location evidence="1">Cytoplasm</location>
    </subcellularLocation>
</comment>
<dbReference type="Gene3D" id="3.30.1340.10">
    <property type="entry name" value="HPr-like"/>
    <property type="match status" value="1"/>
</dbReference>
<feature type="domain" description="HPr" evidence="4">
    <location>
        <begin position="1"/>
        <end position="92"/>
    </location>
</feature>
<keyword evidence="2" id="KW-0963">Cytoplasm</keyword>
<evidence type="ECO:0000313" key="8">
    <source>
        <dbReference type="Proteomes" id="UP000235114"/>
    </source>
</evidence>